<dbReference type="RefSeq" id="WP_109731873.1">
    <property type="nucleotide sequence ID" value="NZ_BAAACK010000003.1"/>
</dbReference>
<accession>A0A2Y9BG38</accession>
<dbReference type="EMBL" id="QGDL01000008">
    <property type="protein sequence ID" value="PWJ28701.1"/>
    <property type="molecule type" value="Genomic_DNA"/>
</dbReference>
<dbReference type="PANTHER" id="PTHR43278:SF2">
    <property type="entry name" value="IRON-SULFUR FLAVOPROTEIN"/>
    <property type="match status" value="1"/>
</dbReference>
<keyword evidence="2" id="KW-0288">FMN</keyword>
<dbReference type="Pfam" id="PF03358">
    <property type="entry name" value="FMN_red"/>
    <property type="match status" value="1"/>
</dbReference>
<dbReference type="PANTHER" id="PTHR43278">
    <property type="entry name" value="NAD(P)H-DEPENDENT FMN-CONTAINING OXIDOREDUCTASE YWQN-RELATED"/>
    <property type="match status" value="1"/>
</dbReference>
<evidence type="ECO:0000259" key="3">
    <source>
        <dbReference type="Pfam" id="PF03358"/>
    </source>
</evidence>
<evidence type="ECO:0000313" key="4">
    <source>
        <dbReference type="EMBL" id="PWJ28701.1"/>
    </source>
</evidence>
<dbReference type="GO" id="GO:0016491">
    <property type="term" value="F:oxidoreductase activity"/>
    <property type="evidence" value="ECO:0007669"/>
    <property type="project" value="InterPro"/>
</dbReference>
<dbReference type="InterPro" id="IPR005025">
    <property type="entry name" value="FMN_Rdtase-like_dom"/>
</dbReference>
<evidence type="ECO:0000256" key="1">
    <source>
        <dbReference type="ARBA" id="ARBA00022630"/>
    </source>
</evidence>
<dbReference type="Proteomes" id="UP000245845">
    <property type="component" value="Unassembled WGS sequence"/>
</dbReference>
<evidence type="ECO:0000256" key="2">
    <source>
        <dbReference type="ARBA" id="ARBA00022643"/>
    </source>
</evidence>
<sequence length="179" mass="20034">MNILVINGSPHTRGTTALLRDKFTEGAASVGHNITTFHVCKEELHPCTGCNHCRTTENGCIYKDGMETLNPLLKNADCVVFVTPLYYFGMSSQMKMVIDRFYANNTALRSLKKKAVLLAACGDTDSWTLDALYQHYLNICQYLHWEDLGSIQAIGMYTREDIENSDYPKAAKILGQSLV</sequence>
<dbReference type="OrthoDB" id="9805976at2"/>
<proteinExistence type="predicted"/>
<protein>
    <submittedName>
        <fullName evidence="4">NADPH-dependent FMN reductase</fullName>
    </submittedName>
</protein>
<comment type="caution">
    <text evidence="4">The sequence shown here is derived from an EMBL/GenBank/DDBJ whole genome shotgun (WGS) entry which is preliminary data.</text>
</comment>
<dbReference type="InterPro" id="IPR029039">
    <property type="entry name" value="Flavoprotein-like_sf"/>
</dbReference>
<organism evidence="4 5">
    <name type="scientific">Faecalicatena orotica</name>
    <dbReference type="NCBI Taxonomy" id="1544"/>
    <lineage>
        <taxon>Bacteria</taxon>
        <taxon>Bacillati</taxon>
        <taxon>Bacillota</taxon>
        <taxon>Clostridia</taxon>
        <taxon>Lachnospirales</taxon>
        <taxon>Lachnospiraceae</taxon>
        <taxon>Faecalicatena</taxon>
    </lineage>
</organism>
<dbReference type="InterPro" id="IPR051796">
    <property type="entry name" value="ISF_SsuE-like"/>
</dbReference>
<dbReference type="Gene3D" id="3.40.50.360">
    <property type="match status" value="1"/>
</dbReference>
<dbReference type="AlphaFoldDB" id="A0A2Y9BG38"/>
<gene>
    <name evidence="4" type="ORF">A8806_108216</name>
</gene>
<feature type="domain" description="NADPH-dependent FMN reductase-like" evidence="3">
    <location>
        <begin position="1"/>
        <end position="150"/>
    </location>
</feature>
<evidence type="ECO:0000313" key="5">
    <source>
        <dbReference type="Proteomes" id="UP000245845"/>
    </source>
</evidence>
<keyword evidence="1" id="KW-0285">Flavoprotein</keyword>
<keyword evidence="5" id="KW-1185">Reference proteome</keyword>
<reference evidence="4 5" key="1">
    <citation type="submission" date="2018-05" db="EMBL/GenBank/DDBJ databases">
        <title>The Hungate 1000. A catalogue of reference genomes from the rumen microbiome.</title>
        <authorList>
            <person name="Kelly W."/>
        </authorList>
    </citation>
    <scope>NUCLEOTIDE SEQUENCE [LARGE SCALE GENOMIC DNA]</scope>
    <source>
        <strain evidence="4 5">NLAE-zl-C242</strain>
    </source>
</reference>
<name>A0A2Y9BG38_9FIRM</name>
<dbReference type="SUPFAM" id="SSF52218">
    <property type="entry name" value="Flavoproteins"/>
    <property type="match status" value="1"/>
</dbReference>